<protein>
    <submittedName>
        <fullName evidence="6">Aldo-keto reductase</fullName>
    </submittedName>
</protein>
<reference evidence="6 7" key="1">
    <citation type="submission" date="2017-12" db="EMBL/GenBank/DDBJ databases">
        <authorList>
            <person name="Pombert J.-F."/>
            <person name="Haag K.L."/>
            <person name="Ebert D."/>
        </authorList>
    </citation>
    <scope>NUCLEOTIDE SEQUENCE [LARGE SCALE GENOMIC DNA]</scope>
    <source>
        <strain evidence="6">FI-OER-3-3</strain>
    </source>
</reference>
<dbReference type="InterPro" id="IPR036812">
    <property type="entry name" value="NAD(P)_OxRdtase_dom_sf"/>
</dbReference>
<dbReference type="EMBL" id="PITJ01001523">
    <property type="protein sequence ID" value="TBT98956.1"/>
    <property type="molecule type" value="Genomic_DNA"/>
</dbReference>
<feature type="binding site" evidence="3">
    <location>
        <position position="113"/>
    </location>
    <ligand>
        <name>substrate</name>
    </ligand>
</feature>
<evidence type="ECO:0000313" key="7">
    <source>
        <dbReference type="Proteomes" id="UP000292362"/>
    </source>
</evidence>
<dbReference type="GO" id="GO:0016616">
    <property type="term" value="F:oxidoreductase activity, acting on the CH-OH group of donors, NAD or NADP as acceptor"/>
    <property type="evidence" value="ECO:0007669"/>
    <property type="project" value="UniProtKB-ARBA"/>
</dbReference>
<dbReference type="InterPro" id="IPR020471">
    <property type="entry name" value="AKR"/>
</dbReference>
<dbReference type="InterPro" id="IPR023210">
    <property type="entry name" value="NADP_OxRdtase_dom"/>
</dbReference>
<dbReference type="PRINTS" id="PR00069">
    <property type="entry name" value="ALDKETRDTASE"/>
</dbReference>
<evidence type="ECO:0000259" key="5">
    <source>
        <dbReference type="Pfam" id="PF00248"/>
    </source>
</evidence>
<sequence length="306" mass="35524">MLQKKVKLNNGKEIPIIGLGTWRINGKEYIRNSITSALEIGYRHIDTAWVYENEQDIGIILSDILKNKKFNIKREDLFITSKLWNTFHHNVKEGVIQTLRHLKLEYLDLYLVHWPVSFKSKNNYETDRDKEGNPILLDFDPVSVWKQMEELVESGLTKSIGVANFGTQNLTKILENCRIKPVINQFELHPYLKQTDLQNFCTNHNIQIQSYSSLGSSDNENTAPNLKEDPLLSKLAQNRNITTSQLILSYLTHKNICVIPKSTNPTHIHQNSQLIQLTDQEVQQIESIKTEYRYVDLPSFGKDRFK</sequence>
<dbReference type="PROSITE" id="PS00798">
    <property type="entry name" value="ALDOKETO_REDUCTASE_1"/>
    <property type="match status" value="1"/>
</dbReference>
<dbReference type="PIRSF" id="PIRSF000097">
    <property type="entry name" value="AKR"/>
    <property type="match status" value="1"/>
</dbReference>
<dbReference type="Gene3D" id="3.20.20.100">
    <property type="entry name" value="NADP-dependent oxidoreductase domain"/>
    <property type="match status" value="1"/>
</dbReference>
<evidence type="ECO:0000256" key="4">
    <source>
        <dbReference type="PIRSR" id="PIRSR000097-3"/>
    </source>
</evidence>
<evidence type="ECO:0000256" key="3">
    <source>
        <dbReference type="PIRSR" id="PIRSR000097-2"/>
    </source>
</evidence>
<evidence type="ECO:0000313" key="6">
    <source>
        <dbReference type="EMBL" id="TBT98956.1"/>
    </source>
</evidence>
<dbReference type="VEuPathDB" id="MicrosporidiaDB:CWI37_1523p0030"/>
<dbReference type="PANTHER" id="PTHR11732">
    <property type="entry name" value="ALDO/KETO REDUCTASE"/>
    <property type="match status" value="1"/>
</dbReference>
<proteinExistence type="predicted"/>
<name>A0A4Q9KVT1_9MICR</name>
<gene>
    <name evidence="6" type="ORF">CWI37_1523p0030</name>
</gene>
<dbReference type="CDD" id="cd19071">
    <property type="entry name" value="AKR_AKR1-5-like"/>
    <property type="match status" value="1"/>
</dbReference>
<feature type="site" description="Lowers pKa of active site Tyr" evidence="4">
    <location>
        <position position="82"/>
    </location>
</feature>
<dbReference type="InterPro" id="IPR018170">
    <property type="entry name" value="Aldo/ket_reductase_CS"/>
</dbReference>
<dbReference type="AlphaFoldDB" id="A0A4Q9KVT1"/>
<dbReference type="FunFam" id="3.20.20.100:FF:000002">
    <property type="entry name" value="2,5-diketo-D-gluconic acid reductase A"/>
    <property type="match status" value="1"/>
</dbReference>
<evidence type="ECO:0000256" key="2">
    <source>
        <dbReference type="PIRSR" id="PIRSR000097-1"/>
    </source>
</evidence>
<evidence type="ECO:0000256" key="1">
    <source>
        <dbReference type="ARBA" id="ARBA00023002"/>
    </source>
</evidence>
<dbReference type="Proteomes" id="UP000292362">
    <property type="component" value="Unassembled WGS sequence"/>
</dbReference>
<dbReference type="SUPFAM" id="SSF51430">
    <property type="entry name" value="NAD(P)-linked oxidoreductase"/>
    <property type="match status" value="1"/>
</dbReference>
<feature type="active site" description="Proton donor" evidence="2">
    <location>
        <position position="51"/>
    </location>
</feature>
<accession>A0A4Q9KVT1</accession>
<comment type="caution">
    <text evidence="6">The sequence shown here is derived from an EMBL/GenBank/DDBJ whole genome shotgun (WGS) entry which is preliminary data.</text>
</comment>
<keyword evidence="1" id="KW-0560">Oxidoreductase</keyword>
<feature type="domain" description="NADP-dependent oxidoreductase" evidence="5">
    <location>
        <begin position="17"/>
        <end position="288"/>
    </location>
</feature>
<organism evidence="6 7">
    <name type="scientific">Hamiltosporidium tvaerminnensis</name>
    <dbReference type="NCBI Taxonomy" id="1176355"/>
    <lineage>
        <taxon>Eukaryota</taxon>
        <taxon>Fungi</taxon>
        <taxon>Fungi incertae sedis</taxon>
        <taxon>Microsporidia</taxon>
        <taxon>Dubosqiidae</taxon>
        <taxon>Hamiltosporidium</taxon>
    </lineage>
</organism>
<dbReference type="Pfam" id="PF00248">
    <property type="entry name" value="Aldo_ket_red"/>
    <property type="match status" value="1"/>
</dbReference>